<evidence type="ECO:0000256" key="2">
    <source>
        <dbReference type="ARBA" id="ARBA00022475"/>
    </source>
</evidence>
<evidence type="ECO:0000256" key="11">
    <source>
        <dbReference type="PROSITE-ProRule" id="PRU00284"/>
    </source>
</evidence>
<evidence type="ECO:0000256" key="4">
    <source>
        <dbReference type="ARBA" id="ARBA00022500"/>
    </source>
</evidence>
<dbReference type="SMART" id="SM00283">
    <property type="entry name" value="MA"/>
    <property type="match status" value="1"/>
</dbReference>
<evidence type="ECO:0000256" key="3">
    <source>
        <dbReference type="ARBA" id="ARBA00022481"/>
    </source>
</evidence>
<dbReference type="Pfam" id="PF00015">
    <property type="entry name" value="MCPsignal"/>
    <property type="match status" value="1"/>
</dbReference>
<dbReference type="InterPro" id="IPR013655">
    <property type="entry name" value="PAS_fold_3"/>
</dbReference>
<dbReference type="eggNOG" id="COG0840">
    <property type="taxonomic scope" value="Bacteria"/>
</dbReference>
<keyword evidence="7 12" id="KW-1133">Transmembrane helix</keyword>
<evidence type="ECO:0000259" key="13">
    <source>
        <dbReference type="PROSITE" id="PS50111"/>
    </source>
</evidence>
<dbReference type="Pfam" id="PF08447">
    <property type="entry name" value="PAS_3"/>
    <property type="match status" value="1"/>
</dbReference>
<evidence type="ECO:0000256" key="5">
    <source>
        <dbReference type="ARBA" id="ARBA00022519"/>
    </source>
</evidence>
<dbReference type="STRING" id="1515746.HR45_15575"/>
<dbReference type="PANTHER" id="PTHR32089">
    <property type="entry name" value="METHYL-ACCEPTING CHEMOTAXIS PROTEIN MCPB"/>
    <property type="match status" value="1"/>
</dbReference>
<dbReference type="GO" id="GO:0052131">
    <property type="term" value="P:positive aerotaxis"/>
    <property type="evidence" value="ECO:0007669"/>
    <property type="project" value="UniProtKB-ARBA"/>
</dbReference>
<protein>
    <submittedName>
        <fullName evidence="14">Chemotaxis protein</fullName>
    </submittedName>
</protein>
<proteinExistence type="inferred from homology"/>
<dbReference type="GO" id="GO:0005886">
    <property type="term" value="C:plasma membrane"/>
    <property type="evidence" value="ECO:0007669"/>
    <property type="project" value="UniProtKB-SubCell"/>
</dbReference>
<keyword evidence="4" id="KW-0145">Chemotaxis</keyword>
<organism evidence="14 15">
    <name type="scientific">Shewanella mangrovi</name>
    <dbReference type="NCBI Taxonomy" id="1515746"/>
    <lineage>
        <taxon>Bacteria</taxon>
        <taxon>Pseudomonadati</taxon>
        <taxon>Pseudomonadota</taxon>
        <taxon>Gammaproteobacteria</taxon>
        <taxon>Alteromonadales</taxon>
        <taxon>Shewanellaceae</taxon>
        <taxon>Shewanella</taxon>
    </lineage>
</organism>
<dbReference type="GO" id="GO:0007165">
    <property type="term" value="P:signal transduction"/>
    <property type="evidence" value="ECO:0007669"/>
    <property type="project" value="UniProtKB-KW"/>
</dbReference>
<dbReference type="CDD" id="cd11386">
    <property type="entry name" value="MCP_signal"/>
    <property type="match status" value="1"/>
</dbReference>
<dbReference type="PANTHER" id="PTHR32089:SF74">
    <property type="entry name" value="METHYL-ACCEPTING CHEMOTAXIS PROTEIN AER"/>
    <property type="match status" value="1"/>
</dbReference>
<keyword evidence="9 11" id="KW-0807">Transducer</keyword>
<evidence type="ECO:0000256" key="12">
    <source>
        <dbReference type="SAM" id="Phobius"/>
    </source>
</evidence>
<dbReference type="InterPro" id="IPR004089">
    <property type="entry name" value="MCPsignal_dom"/>
</dbReference>
<evidence type="ECO:0000313" key="15">
    <source>
        <dbReference type="Proteomes" id="UP000029264"/>
    </source>
</evidence>
<feature type="domain" description="Methyl-accepting transducer" evidence="13">
    <location>
        <begin position="244"/>
        <end position="480"/>
    </location>
</feature>
<dbReference type="Proteomes" id="UP000029264">
    <property type="component" value="Unassembled WGS sequence"/>
</dbReference>
<evidence type="ECO:0000256" key="8">
    <source>
        <dbReference type="ARBA" id="ARBA00023136"/>
    </source>
</evidence>
<reference evidence="14 15" key="1">
    <citation type="submission" date="2014-06" db="EMBL/GenBank/DDBJ databases">
        <title>Shewanella sp. YQH10.</title>
        <authorList>
            <person name="Liu Y."/>
            <person name="Zeng R."/>
        </authorList>
    </citation>
    <scope>NUCLEOTIDE SEQUENCE [LARGE SCALE GENOMIC DNA]</scope>
    <source>
        <strain evidence="14 15">YQH10</strain>
    </source>
</reference>
<evidence type="ECO:0000256" key="1">
    <source>
        <dbReference type="ARBA" id="ARBA00004429"/>
    </source>
</evidence>
<dbReference type="SUPFAM" id="SSF55785">
    <property type="entry name" value="PYP-like sensor domain (PAS domain)"/>
    <property type="match status" value="1"/>
</dbReference>
<dbReference type="RefSeq" id="WP_037444605.1">
    <property type="nucleotide sequence ID" value="NZ_JPEO01000016.1"/>
</dbReference>
<feature type="transmembrane region" description="Helical" evidence="12">
    <location>
        <begin position="146"/>
        <end position="167"/>
    </location>
</feature>
<dbReference type="SUPFAM" id="SSF58104">
    <property type="entry name" value="Methyl-accepting chemotaxis protein (MCP) signaling domain"/>
    <property type="match status" value="1"/>
</dbReference>
<dbReference type="OrthoDB" id="5675566at2"/>
<sequence>MRLNQPVTQRERVLSDKDILLTTTDLRGNLKYANKAFCDVSEFSQDEIKGQPHNIVRHPDMPPLAFEMLWKRLKAGKPWMGIVKNRSRNGDHYWVNAYASPVMENGEIHEFQSVRHSATREQIDTASKIYQQINQGRKPAELRKPVLGFARALQFVGLACVLLTFAATFFSPWLGVVSALFWLAASQWLLAPFFKLVNGTREIVDDPLARAVYTGRQDELGQLSLVLNYLSAETGGVIGRMADSSSAITGRSEELLNALRENTTRAENQQAQTGQAGTAMSEMTASFNEVSGNLQLALTEMQSSMQATSLGHESLRKVMSSIDLLNQRVVEFSTVVDDLQQDSKAISEVLEVIRNIADQTNLLALNAAIEAARAGEAGRGFAVVADEVRSLSCRTSESTGRIEQIIANFQSTTKDASQKMQASEADAKRSVELAEEANQVFESLKHSNHRLGEMTEANAAAVQQQLIVAEEINRAIHTVSDLAVESAEQTGLAERRSEQVSRLAVKSSVLSEQFWLQSICRKL</sequence>
<dbReference type="FunFam" id="3.30.450.20:FF:000046">
    <property type="entry name" value="Aerotaxis sensor receptor"/>
    <property type="match status" value="1"/>
</dbReference>
<keyword evidence="8 12" id="KW-0472">Membrane</keyword>
<keyword evidence="6 12" id="KW-0812">Transmembrane</keyword>
<comment type="subcellular location">
    <subcellularLocation>
        <location evidence="1">Cell inner membrane</location>
        <topology evidence="1">Multi-pass membrane protein</topology>
    </subcellularLocation>
</comment>
<dbReference type="EMBL" id="JPEO01000016">
    <property type="protein sequence ID" value="KFZ36552.1"/>
    <property type="molecule type" value="Genomic_DNA"/>
</dbReference>
<keyword evidence="15" id="KW-1185">Reference proteome</keyword>
<comment type="caution">
    <text evidence="14">The sequence shown here is derived from an EMBL/GenBank/DDBJ whole genome shotgun (WGS) entry which is preliminary data.</text>
</comment>
<dbReference type="CDD" id="cd00130">
    <property type="entry name" value="PAS"/>
    <property type="match status" value="1"/>
</dbReference>
<dbReference type="PROSITE" id="PS50111">
    <property type="entry name" value="CHEMOTAXIS_TRANSDUC_2"/>
    <property type="match status" value="1"/>
</dbReference>
<dbReference type="InterPro" id="IPR000014">
    <property type="entry name" value="PAS"/>
</dbReference>
<accession>A0A094JBC0</accession>
<evidence type="ECO:0000256" key="9">
    <source>
        <dbReference type="ARBA" id="ARBA00023224"/>
    </source>
</evidence>
<name>A0A094JBC0_9GAMM</name>
<dbReference type="InterPro" id="IPR035965">
    <property type="entry name" value="PAS-like_dom_sf"/>
</dbReference>
<keyword evidence="3" id="KW-0488">Methylation</keyword>
<dbReference type="AlphaFoldDB" id="A0A094JBC0"/>
<keyword evidence="5" id="KW-0997">Cell inner membrane</keyword>
<dbReference type="FunFam" id="1.10.287.950:FF:000001">
    <property type="entry name" value="Methyl-accepting chemotaxis sensory transducer"/>
    <property type="match status" value="1"/>
</dbReference>
<evidence type="ECO:0000313" key="14">
    <source>
        <dbReference type="EMBL" id="KFZ36552.1"/>
    </source>
</evidence>
<dbReference type="Gene3D" id="1.10.287.950">
    <property type="entry name" value="Methyl-accepting chemotaxis protein"/>
    <property type="match status" value="1"/>
</dbReference>
<dbReference type="NCBIfam" id="TIGR00229">
    <property type="entry name" value="sensory_box"/>
    <property type="match status" value="1"/>
</dbReference>
<keyword evidence="2" id="KW-1003">Cell membrane</keyword>
<evidence type="ECO:0000256" key="10">
    <source>
        <dbReference type="ARBA" id="ARBA00029447"/>
    </source>
</evidence>
<dbReference type="Gene3D" id="3.30.450.20">
    <property type="entry name" value="PAS domain"/>
    <property type="match status" value="1"/>
</dbReference>
<gene>
    <name evidence="14" type="ORF">HR45_15575</name>
</gene>
<evidence type="ECO:0000256" key="6">
    <source>
        <dbReference type="ARBA" id="ARBA00022692"/>
    </source>
</evidence>
<comment type="similarity">
    <text evidence="10">Belongs to the methyl-accepting chemotaxis (MCP) protein family.</text>
</comment>
<evidence type="ECO:0000256" key="7">
    <source>
        <dbReference type="ARBA" id="ARBA00022989"/>
    </source>
</evidence>